<evidence type="ECO:0000259" key="8">
    <source>
        <dbReference type="PROSITE" id="PS50106"/>
    </source>
</evidence>
<dbReference type="PROSITE" id="PS50020">
    <property type="entry name" value="WW_DOMAIN_2"/>
    <property type="match status" value="1"/>
</dbReference>
<dbReference type="CDD" id="cd00136">
    <property type="entry name" value="PDZ_canonical"/>
    <property type="match status" value="1"/>
</dbReference>
<dbReference type="Pfam" id="PF00595">
    <property type="entry name" value="PDZ"/>
    <property type="match status" value="1"/>
</dbReference>
<dbReference type="GO" id="GO:0035329">
    <property type="term" value="P:hippo signaling"/>
    <property type="evidence" value="ECO:0007669"/>
    <property type="project" value="TreeGrafter"/>
</dbReference>
<dbReference type="EMBL" id="MZMZ02001996">
    <property type="protein sequence ID" value="RQM27667.1"/>
    <property type="molecule type" value="Genomic_DNA"/>
</dbReference>
<dbReference type="InterPro" id="IPR036034">
    <property type="entry name" value="PDZ_sf"/>
</dbReference>
<dbReference type="Gene3D" id="2.20.70.10">
    <property type="match status" value="1"/>
</dbReference>
<dbReference type="InterPro" id="IPR051583">
    <property type="entry name" value="YAP1"/>
</dbReference>
<keyword evidence="10" id="KW-1185">Reference proteome</keyword>
<dbReference type="GO" id="GO:0005737">
    <property type="term" value="C:cytoplasm"/>
    <property type="evidence" value="ECO:0007669"/>
    <property type="project" value="UniProtKB-SubCell"/>
</dbReference>
<organism evidence="9 10">
    <name type="scientific">Aphanomyces astaci</name>
    <name type="common">Crayfish plague agent</name>
    <dbReference type="NCBI Taxonomy" id="112090"/>
    <lineage>
        <taxon>Eukaryota</taxon>
        <taxon>Sar</taxon>
        <taxon>Stramenopiles</taxon>
        <taxon>Oomycota</taxon>
        <taxon>Saprolegniomycetes</taxon>
        <taxon>Saprolegniales</taxon>
        <taxon>Verrucalvaceae</taxon>
        <taxon>Aphanomyces</taxon>
    </lineage>
</organism>
<evidence type="ECO:0008006" key="11">
    <source>
        <dbReference type="Google" id="ProtNLM"/>
    </source>
</evidence>
<gene>
    <name evidence="9" type="ORF">B5M09_000491</name>
</gene>
<evidence type="ECO:0000313" key="9">
    <source>
        <dbReference type="EMBL" id="RQM27667.1"/>
    </source>
</evidence>
<dbReference type="CDD" id="cd00201">
    <property type="entry name" value="WW"/>
    <property type="match status" value="1"/>
</dbReference>
<dbReference type="AlphaFoldDB" id="A0A3R7WNR5"/>
<proteinExistence type="predicted"/>
<comment type="subcellular location">
    <subcellularLocation>
        <location evidence="2">Cytoplasm</location>
    </subcellularLocation>
    <subcellularLocation>
        <location evidence="1">Nucleus</location>
    </subcellularLocation>
</comment>
<keyword evidence="5" id="KW-0175">Coiled coil</keyword>
<dbReference type="SUPFAM" id="SSF50156">
    <property type="entry name" value="PDZ domain-like"/>
    <property type="match status" value="1"/>
</dbReference>
<feature type="region of interest" description="Disordered" evidence="6">
    <location>
        <begin position="260"/>
        <end position="289"/>
    </location>
</feature>
<dbReference type="Gene3D" id="2.30.42.10">
    <property type="match status" value="1"/>
</dbReference>
<dbReference type="Pfam" id="PF00397">
    <property type="entry name" value="WW"/>
    <property type="match status" value="1"/>
</dbReference>
<dbReference type="SMART" id="SM00228">
    <property type="entry name" value="PDZ"/>
    <property type="match status" value="1"/>
</dbReference>
<protein>
    <recommendedName>
        <fullName evidence="11">WW domain-containing protein</fullName>
    </recommendedName>
</protein>
<evidence type="ECO:0000256" key="1">
    <source>
        <dbReference type="ARBA" id="ARBA00004123"/>
    </source>
</evidence>
<sequence length="1022" mass="114103">MERKEALVAHGREVLERFKGKELSHLTQPDMPSSSTSDDHTTTAHATDSSPLLPRQDKLWSTIVNSHVENGQLSESIERNALKLVDYILANDKSSHSNLAQIAAPIASAVRQLCHKKQQVEAAILRDIKLLGPPLVVDSTTTNSSAWVAASDVQTLVNAHTSSLQEELHAAQKANQSLEVKLHAYKLQLQQTSDMPPATTDMTISAKKPVELQLQEKDELIAALKITLDEVARETSQMEKLVVVQMDMIAELKHATAAGPVPVMLPPPSTDDVDEGHHHPDSQQSEGEAVPVDDGLVHKIEDFQTPLPPGWEMRVTTSGNVYFVHITSKVTTWVDPRTHPIQVQTTGLDNTSFPSPSTQYSMEFHEKRRIGIMFQPNFPIDQGASVHRVLPDTPAALARQIHPGHQLVAVNGHPIHDASFKHVMLLLQGGYRPLILTFDRVIKAQLHQRQIDHAQRYATKPDKPTSQSLEQLMEAKLMQLRKEQELQLSMHPKKDLPRALPGLPAAEFQALADRTSAFEHYANEKHHWEDAQRTAKAKEAAADAMAETLKNKAMDLINNGPNLCFDDRALLWRSIVATRTESETLRHDADATISTLEQTKLAHPYEHFNTLALPEVSATDGSISPAQCDVWLLGRRGIIETAEKNSDTVLFYGAYFEASDEQLDTPKNDMRWLPCSDHAVDPAPVVLHKRATVDSWIVSGAGLSEVNGVYVLSGKYDGASKYTSVMGIELFRKRFSFETNEFGNADDMAVSGSSTGEIMPLPAKFRALYNERDFRVMQQIGSWLATQEVKAKTRAEAIKESHRKVDHASKHADDKAITMQPVHTEASPMVPSRPHVVSRLCRAWVLGHCHVTPVCSKRHYFISHHERDTMKTWQLATEANLDLAILRAITARELTIERMTSVADKAMAKYMANMHEETVKQVQKLVVQLNELRLITVHVIEAIEKWRDHVQRIGRVTTLHTSDEDQVKFGWSASITITTGKLLFKGSNAFHSKVEAESAYDCAVVTEAKRLHTTVDHMPKKR</sequence>
<dbReference type="PANTHER" id="PTHR17616">
    <property type="entry name" value="YES-ASSOCIATED PROTEIN YAP1 FAMILY MEMBER"/>
    <property type="match status" value="1"/>
</dbReference>
<comment type="caution">
    <text evidence="9">The sequence shown here is derived from an EMBL/GenBank/DDBJ whole genome shotgun (WGS) entry which is preliminary data.</text>
</comment>
<dbReference type="GO" id="GO:0003713">
    <property type="term" value="F:transcription coactivator activity"/>
    <property type="evidence" value="ECO:0007669"/>
    <property type="project" value="TreeGrafter"/>
</dbReference>
<evidence type="ECO:0000256" key="6">
    <source>
        <dbReference type="SAM" id="MobiDB-lite"/>
    </source>
</evidence>
<dbReference type="InterPro" id="IPR001202">
    <property type="entry name" value="WW_dom"/>
</dbReference>
<feature type="coiled-coil region" evidence="5">
    <location>
        <begin position="161"/>
        <end position="188"/>
    </location>
</feature>
<evidence type="ECO:0000256" key="5">
    <source>
        <dbReference type="SAM" id="Coils"/>
    </source>
</evidence>
<dbReference type="GO" id="GO:0045944">
    <property type="term" value="P:positive regulation of transcription by RNA polymerase II"/>
    <property type="evidence" value="ECO:0007669"/>
    <property type="project" value="TreeGrafter"/>
</dbReference>
<name>A0A3R7WNR5_APHAT</name>
<feature type="region of interest" description="Disordered" evidence="6">
    <location>
        <begin position="18"/>
        <end position="53"/>
    </location>
</feature>
<dbReference type="PANTHER" id="PTHR17616:SF8">
    <property type="entry name" value="TRANSCRIPTIONAL COACTIVATOR YORKIE"/>
    <property type="match status" value="1"/>
</dbReference>
<evidence type="ECO:0000256" key="3">
    <source>
        <dbReference type="ARBA" id="ARBA00022490"/>
    </source>
</evidence>
<evidence type="ECO:0000256" key="2">
    <source>
        <dbReference type="ARBA" id="ARBA00004496"/>
    </source>
</evidence>
<keyword evidence="3" id="KW-0963">Cytoplasm</keyword>
<dbReference type="GO" id="GO:0005634">
    <property type="term" value="C:nucleus"/>
    <property type="evidence" value="ECO:0007669"/>
    <property type="project" value="UniProtKB-SubCell"/>
</dbReference>
<dbReference type="VEuPathDB" id="FungiDB:H257_00660"/>
<dbReference type="InterPro" id="IPR001478">
    <property type="entry name" value="PDZ"/>
</dbReference>
<dbReference type="SUPFAM" id="SSF51045">
    <property type="entry name" value="WW domain"/>
    <property type="match status" value="1"/>
</dbReference>
<reference evidence="9" key="1">
    <citation type="submission" date="2018-07" db="EMBL/GenBank/DDBJ databases">
        <title>Annotation of Aphanomyces astaci genome assembly.</title>
        <authorList>
            <person name="Studholme D.J."/>
        </authorList>
    </citation>
    <scope>NUCLEOTIDE SEQUENCE [LARGE SCALE GENOMIC DNA]</scope>
    <source>
        <strain evidence="9">Pc</strain>
    </source>
</reference>
<dbReference type="InterPro" id="IPR036020">
    <property type="entry name" value="WW_dom_sf"/>
</dbReference>
<dbReference type="SMART" id="SM00456">
    <property type="entry name" value="WW"/>
    <property type="match status" value="1"/>
</dbReference>
<dbReference type="PROSITE" id="PS01159">
    <property type="entry name" value="WW_DOMAIN_1"/>
    <property type="match status" value="1"/>
</dbReference>
<evidence type="ECO:0000259" key="7">
    <source>
        <dbReference type="PROSITE" id="PS50020"/>
    </source>
</evidence>
<feature type="domain" description="WW" evidence="7">
    <location>
        <begin position="305"/>
        <end position="338"/>
    </location>
</feature>
<feature type="domain" description="PDZ" evidence="8">
    <location>
        <begin position="359"/>
        <end position="442"/>
    </location>
</feature>
<dbReference type="Proteomes" id="UP000284702">
    <property type="component" value="Unassembled WGS sequence"/>
</dbReference>
<accession>A0A3R7WNR5</accession>
<keyword evidence="4" id="KW-0539">Nucleus</keyword>
<evidence type="ECO:0000256" key="4">
    <source>
        <dbReference type="ARBA" id="ARBA00023242"/>
    </source>
</evidence>
<dbReference type="PROSITE" id="PS50106">
    <property type="entry name" value="PDZ"/>
    <property type="match status" value="1"/>
</dbReference>
<evidence type="ECO:0000313" key="10">
    <source>
        <dbReference type="Proteomes" id="UP000284702"/>
    </source>
</evidence>